<evidence type="ECO:0008006" key="5">
    <source>
        <dbReference type="Google" id="ProtNLM"/>
    </source>
</evidence>
<feature type="chain" id="PRO_5012212989" description="DUF4430 domain-containing protein" evidence="2">
    <location>
        <begin position="25"/>
        <end position="787"/>
    </location>
</feature>
<proteinExistence type="predicted"/>
<protein>
    <recommendedName>
        <fullName evidence="5">DUF4430 domain-containing protein</fullName>
    </recommendedName>
</protein>
<evidence type="ECO:0000256" key="1">
    <source>
        <dbReference type="SAM" id="Phobius"/>
    </source>
</evidence>
<accession>A0A1W1XMB7</accession>
<keyword evidence="1" id="KW-1133">Transmembrane helix</keyword>
<dbReference type="SUPFAM" id="SSF48239">
    <property type="entry name" value="Terpenoid cyclases/Protein prenyltransferases"/>
    <property type="match status" value="1"/>
</dbReference>
<organism evidence="3 4">
    <name type="scientific">Clostridium acidisoli DSM 12555</name>
    <dbReference type="NCBI Taxonomy" id="1121291"/>
    <lineage>
        <taxon>Bacteria</taxon>
        <taxon>Bacillati</taxon>
        <taxon>Bacillota</taxon>
        <taxon>Clostridia</taxon>
        <taxon>Eubacteriales</taxon>
        <taxon>Clostridiaceae</taxon>
        <taxon>Clostridium</taxon>
    </lineage>
</organism>
<gene>
    <name evidence="3" type="ORF">SAMN02745134_02253</name>
</gene>
<keyword evidence="4" id="KW-1185">Reference proteome</keyword>
<feature type="transmembrane region" description="Helical" evidence="1">
    <location>
        <begin position="753"/>
        <end position="776"/>
    </location>
</feature>
<dbReference type="Gene3D" id="1.50.10.20">
    <property type="match status" value="1"/>
</dbReference>
<evidence type="ECO:0000313" key="4">
    <source>
        <dbReference type="Proteomes" id="UP000192468"/>
    </source>
</evidence>
<keyword evidence="1" id="KW-0812">Transmembrane</keyword>
<name>A0A1W1XMB7_9CLOT</name>
<evidence type="ECO:0000313" key="3">
    <source>
        <dbReference type="EMBL" id="SMC24668.1"/>
    </source>
</evidence>
<dbReference type="OrthoDB" id="1880081at2"/>
<sequence>MKRFLSLLLTLVLFMSGLTNVVNAEDTGASCLVRIEGLSGTIAEDYGNGTTAAEVAIDVLNKKKIHYTGDKNYISEIDNIKSGSLQGGYDGWMSYVKHADGKTVDQSYPYTPVAGDEIVFYYSNKEMNTPFVNSIKFTPDIVKVNEAFTMKFGWKHDIYDSNWNAISTTTPISKVNVKIDNENYVTDDNGQISVKGLHNGKHTYEISGYNKGQPPSVVMDKGSFIIDGETTSGFNYTDSSYDNITKDNNKIDVDINNEVSATSKVLMPISDNWVAMDMQKLGVNSNKDFLENLAQDISYNGLASYSNTDLEKAIIGITAAGYSPYNFEAQNLVEELYNRQLSSFQINDLIFGLDAYNYANIKEKYNINKVDIVNAILNKNLSNSGGWSISGNSVDADITGMAISSLAPYYNSNAMVKSKLDKAVQAISSMENNSGYIGSNNGLTSETLSMVILGLTAIGIDPSQSPFVRQNGNIVTALLSFKGNGGMYKHNLNGSDDYMATEEALRALIALQKLKTSDTYNFYSTNIDASQLPAYDFKLENKDTEYGTKSVMTKAVSNVMKPSKVVKVADEGSKSQVIEANSVIQAETGNDEITINSEDNKIGVILPKDIINIPNGSKLYFSQRYLSSTEASKVINKIPINLKIVGNIFSLNLVLREANGEVSEIHNFKPGKMAKVTVSLKGIKNIDPSKLGAYYFNESKLKWEKVEGSNGVFDNSNSTFTFETPHFTTFAIFEGNISLNKISSKPFNSSNSIFDSTIIICSVLLIIAVVLFVLILGKRGEKVEEKE</sequence>
<dbReference type="RefSeq" id="WP_084116084.1">
    <property type="nucleotide sequence ID" value="NZ_FWXH01000007.1"/>
</dbReference>
<evidence type="ECO:0000256" key="2">
    <source>
        <dbReference type="SAM" id="SignalP"/>
    </source>
</evidence>
<reference evidence="3 4" key="1">
    <citation type="submission" date="2017-04" db="EMBL/GenBank/DDBJ databases">
        <authorList>
            <person name="Afonso C.L."/>
            <person name="Miller P.J."/>
            <person name="Scott M.A."/>
            <person name="Spackman E."/>
            <person name="Goraichik I."/>
            <person name="Dimitrov K.M."/>
            <person name="Suarez D.L."/>
            <person name="Swayne D.E."/>
        </authorList>
    </citation>
    <scope>NUCLEOTIDE SEQUENCE [LARGE SCALE GENOMIC DNA]</scope>
    <source>
        <strain evidence="3 4">DSM 12555</strain>
    </source>
</reference>
<dbReference type="EMBL" id="FWXH01000007">
    <property type="protein sequence ID" value="SMC24668.1"/>
    <property type="molecule type" value="Genomic_DNA"/>
</dbReference>
<feature type="signal peptide" evidence="2">
    <location>
        <begin position="1"/>
        <end position="24"/>
    </location>
</feature>
<dbReference type="AlphaFoldDB" id="A0A1W1XMB7"/>
<dbReference type="Proteomes" id="UP000192468">
    <property type="component" value="Unassembled WGS sequence"/>
</dbReference>
<dbReference type="InterPro" id="IPR008930">
    <property type="entry name" value="Terpenoid_cyclase/PrenylTrfase"/>
</dbReference>
<keyword evidence="1" id="KW-0472">Membrane</keyword>
<dbReference type="STRING" id="1121291.SAMN02745134_02253"/>
<keyword evidence="2" id="KW-0732">Signal</keyword>